<feature type="region of interest" description="Disordered" evidence="1">
    <location>
        <begin position="78"/>
        <end position="106"/>
    </location>
</feature>
<evidence type="ECO:0000313" key="2">
    <source>
        <dbReference type="EMBL" id="TKW01126.1"/>
    </source>
</evidence>
<keyword evidence="3" id="KW-1185">Reference proteome</keyword>
<accession>A0A4V6D341</accession>
<gene>
    <name evidence="2" type="ORF">SEVIR_8G158100v2</name>
</gene>
<protein>
    <submittedName>
        <fullName evidence="2">Uncharacterized protein</fullName>
    </submittedName>
</protein>
<evidence type="ECO:0000313" key="3">
    <source>
        <dbReference type="Proteomes" id="UP000298652"/>
    </source>
</evidence>
<proteinExistence type="predicted"/>
<dbReference type="Gramene" id="TKW01126">
    <property type="protein sequence ID" value="TKW01126"/>
    <property type="gene ID" value="SEVIR_8G158100v2"/>
</dbReference>
<reference evidence="2" key="1">
    <citation type="submission" date="2019-03" db="EMBL/GenBank/DDBJ databases">
        <title>WGS assembly of Setaria viridis.</title>
        <authorList>
            <person name="Huang P."/>
            <person name="Jenkins J."/>
            <person name="Grimwood J."/>
            <person name="Barry K."/>
            <person name="Healey A."/>
            <person name="Mamidi S."/>
            <person name="Sreedasyam A."/>
            <person name="Shu S."/>
            <person name="Feldman M."/>
            <person name="Wu J."/>
            <person name="Yu Y."/>
            <person name="Chen C."/>
            <person name="Johnson J."/>
            <person name="Rokhsar D."/>
            <person name="Baxter I."/>
            <person name="Schmutz J."/>
            <person name="Brutnell T."/>
            <person name="Kellogg E."/>
        </authorList>
    </citation>
    <scope>NUCLEOTIDE SEQUENCE [LARGE SCALE GENOMIC DNA]</scope>
</reference>
<organism evidence="2 3">
    <name type="scientific">Setaria viridis</name>
    <name type="common">Green bristlegrass</name>
    <name type="synonym">Setaria italica subsp. viridis</name>
    <dbReference type="NCBI Taxonomy" id="4556"/>
    <lineage>
        <taxon>Eukaryota</taxon>
        <taxon>Viridiplantae</taxon>
        <taxon>Streptophyta</taxon>
        <taxon>Embryophyta</taxon>
        <taxon>Tracheophyta</taxon>
        <taxon>Spermatophyta</taxon>
        <taxon>Magnoliopsida</taxon>
        <taxon>Liliopsida</taxon>
        <taxon>Poales</taxon>
        <taxon>Poaceae</taxon>
        <taxon>PACMAD clade</taxon>
        <taxon>Panicoideae</taxon>
        <taxon>Panicodae</taxon>
        <taxon>Paniceae</taxon>
        <taxon>Cenchrinae</taxon>
        <taxon>Setaria</taxon>
    </lineage>
</organism>
<feature type="region of interest" description="Disordered" evidence="1">
    <location>
        <begin position="1"/>
        <end position="34"/>
    </location>
</feature>
<sequence>MTTAARGSGVGGGNRHSSHGKGKTTVGPHDNPKKMSMWERAMLRYLERCHEDAIAAGQEPPFGGCYAPPSVSWVSGPLSTTVAGGTNKPHDEAGLVKHLSSPSKDA</sequence>
<dbReference type="Proteomes" id="UP000298652">
    <property type="component" value="Chromosome 8"/>
</dbReference>
<name>A0A4V6D341_SETVI</name>
<evidence type="ECO:0000256" key="1">
    <source>
        <dbReference type="SAM" id="MobiDB-lite"/>
    </source>
</evidence>
<dbReference type="AlphaFoldDB" id="A0A4V6D341"/>
<dbReference type="EMBL" id="CM016559">
    <property type="protein sequence ID" value="TKW01126.1"/>
    <property type="molecule type" value="Genomic_DNA"/>
</dbReference>